<dbReference type="NCBIfam" id="TIGR01509">
    <property type="entry name" value="HAD-SF-IA-v3"/>
    <property type="match status" value="1"/>
</dbReference>
<dbReference type="InterPro" id="IPR023198">
    <property type="entry name" value="PGP-like_dom2"/>
</dbReference>
<name>A0AAU2H3S8_9ACTN</name>
<dbReference type="PANTHER" id="PTHR18901">
    <property type="entry name" value="2-DEOXYGLUCOSE-6-PHOSPHATE PHOSPHATASE 2"/>
    <property type="match status" value="1"/>
</dbReference>
<dbReference type="InterPro" id="IPR006439">
    <property type="entry name" value="HAD-SF_hydro_IA"/>
</dbReference>
<dbReference type="Gene3D" id="3.40.50.1000">
    <property type="entry name" value="HAD superfamily/HAD-like"/>
    <property type="match status" value="1"/>
</dbReference>
<dbReference type="PRINTS" id="PR00413">
    <property type="entry name" value="HADHALOGNASE"/>
</dbReference>
<dbReference type="SUPFAM" id="SSF56784">
    <property type="entry name" value="HAD-like"/>
    <property type="match status" value="1"/>
</dbReference>
<gene>
    <name evidence="1" type="ORF">OHV25_27115</name>
</gene>
<dbReference type="PANTHER" id="PTHR18901:SF38">
    <property type="entry name" value="PSEUDOURIDINE-5'-PHOSPHATASE"/>
    <property type="match status" value="1"/>
</dbReference>
<organism evidence="1">
    <name type="scientific">Streptomyces sp. NBC_00060</name>
    <dbReference type="NCBI Taxonomy" id="2975636"/>
    <lineage>
        <taxon>Bacteria</taxon>
        <taxon>Bacillati</taxon>
        <taxon>Actinomycetota</taxon>
        <taxon>Actinomycetes</taxon>
        <taxon>Kitasatosporales</taxon>
        <taxon>Streptomycetaceae</taxon>
        <taxon>Streptomyces</taxon>
    </lineage>
</organism>
<protein>
    <submittedName>
        <fullName evidence="1">HAD family phosphatase</fullName>
    </submittedName>
</protein>
<dbReference type="SFLD" id="SFLDG01129">
    <property type="entry name" value="C1.5:_HAD__Beta-PGM__Phosphata"/>
    <property type="match status" value="1"/>
</dbReference>
<dbReference type="SFLD" id="SFLDS00003">
    <property type="entry name" value="Haloacid_Dehalogenase"/>
    <property type="match status" value="1"/>
</dbReference>
<evidence type="ECO:0000313" key="1">
    <source>
        <dbReference type="EMBL" id="WTU42997.1"/>
    </source>
</evidence>
<dbReference type="SFLD" id="SFLDG01135">
    <property type="entry name" value="C1.5.6:_HAD__Beta-PGM__Phospha"/>
    <property type="match status" value="1"/>
</dbReference>
<accession>A0AAU2H3S8</accession>
<dbReference type="Pfam" id="PF00702">
    <property type="entry name" value="Hydrolase"/>
    <property type="match status" value="1"/>
</dbReference>
<dbReference type="AlphaFoldDB" id="A0AAU2H3S8"/>
<reference evidence="1" key="1">
    <citation type="submission" date="2022-10" db="EMBL/GenBank/DDBJ databases">
        <title>The complete genomes of actinobacterial strains from the NBC collection.</title>
        <authorList>
            <person name="Joergensen T.S."/>
            <person name="Alvarez Arevalo M."/>
            <person name="Sterndorff E.B."/>
            <person name="Faurdal D."/>
            <person name="Vuksanovic O."/>
            <person name="Mourched A.-S."/>
            <person name="Charusanti P."/>
            <person name="Shaw S."/>
            <person name="Blin K."/>
            <person name="Weber T."/>
        </authorList>
    </citation>
    <scope>NUCLEOTIDE SEQUENCE</scope>
    <source>
        <strain evidence="1">NBC_00060</strain>
    </source>
</reference>
<dbReference type="CDD" id="cd07505">
    <property type="entry name" value="HAD_BPGM-like"/>
    <property type="match status" value="1"/>
</dbReference>
<proteinExistence type="predicted"/>
<dbReference type="InterPro" id="IPR036412">
    <property type="entry name" value="HAD-like_sf"/>
</dbReference>
<dbReference type="Gene3D" id="1.10.150.240">
    <property type="entry name" value="Putative phosphatase, domain 2"/>
    <property type="match status" value="1"/>
</dbReference>
<sequence length="216" mass="22368">MSGLRAVLFDMDGTLVDTERAWVEVVEQIAARHGYALVGTGRTAVYGRSVEDTATMLYEPLGVQQDVLAAELGDGFAARLADGAEPRPGALRLLSVLRRNHVPTALVSASPRAVVDRVAASLAGHRFDAVYGAEDTVRTKPAPDPYLAAAAALGAEPSRCVAVEDTVTGVTSAEAAGCAVLAVPSMEPIAPAAGRTVLASLEEADLALLRSLISVH</sequence>
<dbReference type="InterPro" id="IPR023214">
    <property type="entry name" value="HAD_sf"/>
</dbReference>
<dbReference type="EMBL" id="CP108253">
    <property type="protein sequence ID" value="WTU42997.1"/>
    <property type="molecule type" value="Genomic_DNA"/>
</dbReference>